<dbReference type="Proteomes" id="UP000659061">
    <property type="component" value="Unassembled WGS sequence"/>
</dbReference>
<evidence type="ECO:0000313" key="2">
    <source>
        <dbReference type="EMBL" id="MBD1271835.1"/>
    </source>
</evidence>
<dbReference type="EMBL" id="JACWMT010000004">
    <property type="protein sequence ID" value="MBD1271835.1"/>
    <property type="molecule type" value="Genomic_DNA"/>
</dbReference>
<protein>
    <submittedName>
        <fullName evidence="3">Membrane protein</fullName>
    </submittedName>
</protein>
<keyword evidence="4" id="KW-1185">Reference proteome</keyword>
<dbReference type="AlphaFoldDB" id="A0A8I0KJC4"/>
<evidence type="ECO:0000313" key="5">
    <source>
        <dbReference type="Proteomes" id="UP000659061"/>
    </source>
</evidence>
<name>A0A8I0KJC4_9ACTN</name>
<reference evidence="3 4" key="1">
    <citation type="submission" date="2020-07" db="EMBL/GenBank/DDBJ databases">
        <title>Sequencing the genomes of 1000 actinobacteria strains.</title>
        <authorList>
            <person name="Klenk H.-P."/>
        </authorList>
    </citation>
    <scope>NUCLEOTIDE SEQUENCE [LARGE SCALE GENOMIC DNA]</scope>
    <source>
        <strain evidence="3 4">DSM 19087</strain>
    </source>
</reference>
<dbReference type="Proteomes" id="UP000587211">
    <property type="component" value="Unassembled WGS sequence"/>
</dbReference>
<dbReference type="RefSeq" id="WP_179426170.1">
    <property type="nucleotide sequence ID" value="NZ_BAAAMP010000002.1"/>
</dbReference>
<keyword evidence="1" id="KW-0472">Membrane</keyword>
<evidence type="ECO:0000313" key="4">
    <source>
        <dbReference type="Proteomes" id="UP000587211"/>
    </source>
</evidence>
<proteinExistence type="predicted"/>
<sequence length="63" mass="6936">MRTPVALIFALGLYWMGLNQGAEAPGGIVRDFWTLAVVLTVAAVAWELVARRWRARRATPPAT</sequence>
<evidence type="ECO:0000313" key="3">
    <source>
        <dbReference type="EMBL" id="NYI38976.1"/>
    </source>
</evidence>
<feature type="transmembrane region" description="Helical" evidence="1">
    <location>
        <begin position="31"/>
        <end position="49"/>
    </location>
</feature>
<keyword evidence="1" id="KW-1133">Transmembrane helix</keyword>
<keyword evidence="1" id="KW-0812">Transmembrane</keyword>
<comment type="caution">
    <text evidence="2">The sequence shown here is derived from an EMBL/GenBank/DDBJ whole genome shotgun (WGS) entry which is preliminary data.</text>
</comment>
<reference evidence="2" key="2">
    <citation type="submission" date="2020-09" db="EMBL/GenBank/DDBJ databases">
        <title>Novel species in genus Aeromicrobium.</title>
        <authorList>
            <person name="Zhang G."/>
        </authorList>
    </citation>
    <scope>NUCLEOTIDE SEQUENCE</scope>
    <source>
        <strain evidence="2">SSW1-57</strain>
    </source>
</reference>
<accession>A0A8I0KJC4</accession>
<dbReference type="EMBL" id="JACBZN010000001">
    <property type="protein sequence ID" value="NYI38976.1"/>
    <property type="molecule type" value="Genomic_DNA"/>
</dbReference>
<organism evidence="2 5">
    <name type="scientific">Aeromicrobium tamlense</name>
    <dbReference type="NCBI Taxonomy" id="375541"/>
    <lineage>
        <taxon>Bacteria</taxon>
        <taxon>Bacillati</taxon>
        <taxon>Actinomycetota</taxon>
        <taxon>Actinomycetes</taxon>
        <taxon>Propionibacteriales</taxon>
        <taxon>Nocardioidaceae</taxon>
        <taxon>Aeromicrobium</taxon>
    </lineage>
</organism>
<evidence type="ECO:0000256" key="1">
    <source>
        <dbReference type="SAM" id="Phobius"/>
    </source>
</evidence>
<gene>
    <name evidence="3" type="ORF">BJ975_002351</name>
    <name evidence="2" type="ORF">IDH50_16435</name>
</gene>